<dbReference type="RefSeq" id="WP_097770058.1">
    <property type="nucleotide sequence ID" value="NZ_CAXSZA010000004.1"/>
</dbReference>
<feature type="domain" description="Glycosyl transferase family 1" evidence="1">
    <location>
        <begin position="288"/>
        <end position="384"/>
    </location>
</feature>
<evidence type="ECO:0000259" key="1">
    <source>
        <dbReference type="Pfam" id="PF00534"/>
    </source>
</evidence>
<dbReference type="Proteomes" id="UP000220438">
    <property type="component" value="Unassembled WGS sequence"/>
</dbReference>
<evidence type="ECO:0008006" key="5">
    <source>
        <dbReference type="Google" id="ProtNLM"/>
    </source>
</evidence>
<name>A0A2A7BGF6_9FIRM</name>
<evidence type="ECO:0000313" key="3">
    <source>
        <dbReference type="EMBL" id="PDX90429.1"/>
    </source>
</evidence>
<dbReference type="Pfam" id="PF00534">
    <property type="entry name" value="Glycos_transf_1"/>
    <property type="match status" value="1"/>
</dbReference>
<accession>A0A2A7BGF6</accession>
<reference evidence="3 4" key="1">
    <citation type="journal article" date="2017" name="Front. Microbiol.">
        <title>New Insights into the Diversity of the Genus Faecalibacterium.</title>
        <authorList>
            <person name="Benevides L."/>
            <person name="Burman S."/>
            <person name="Martin R."/>
            <person name="Robert V."/>
            <person name="Thomas M."/>
            <person name="Miquel S."/>
            <person name="Chain F."/>
            <person name="Sokol H."/>
            <person name="Bermudez-Humaran L.G."/>
            <person name="Morrison M."/>
            <person name="Langella P."/>
            <person name="Azevedo V.A."/>
            <person name="Chatel J.M."/>
            <person name="Soares S."/>
        </authorList>
    </citation>
    <scope>NUCLEOTIDE SEQUENCE [LARGE SCALE GENOMIC DNA]</scope>
    <source>
        <strain evidence="3 4">AHMP21</strain>
    </source>
</reference>
<sequence>MKILQINCVYDYGSTGKITRDIHKNMQKNGFDSVVLYGRRQKVQEAGVYKTCTEFEAKAWNVLSRLTGHPYAVTPFGTLTLLHRLEREKPDVVHLQCINGYFVDIYRLLNYLKKNHIPTVLTLHAEFMYTGNCGHAFECNEWKTGCHNCPNQKEAINSTRKGAAAWNWKKMKEAFEGFDDLILCPVSNWVGERATQSPVLKQYPIRTVLNGIDTDIFHYREKEALVLREKLNVGDRKMILHVTASYTDPVKGGKFITELSQRLDSEKYVVVVVDGLNNPPPKDFCGIYYGRANGQEELAAFYSAADVMVLTSYRECLPTTCLESLCCGTEIVSFYFHGDEGEGSFPEKYVHFIPHGDMEQLTDTVKNVSDHPEEKKICCEAGQKIFSQKVMVENYEKIYKKILEQSTD</sequence>
<feature type="domain" description="Glycosyltransferase subfamily 4-like N-terminal" evidence="2">
    <location>
        <begin position="19"/>
        <end position="215"/>
    </location>
</feature>
<gene>
    <name evidence="3" type="ORF">CHR61_02025</name>
</gene>
<dbReference type="Pfam" id="PF13439">
    <property type="entry name" value="Glyco_transf_4"/>
    <property type="match status" value="1"/>
</dbReference>
<protein>
    <recommendedName>
        <fullName evidence="5">Glycosyltransferase</fullName>
    </recommendedName>
</protein>
<evidence type="ECO:0000259" key="2">
    <source>
        <dbReference type="Pfam" id="PF13439"/>
    </source>
</evidence>
<dbReference type="PANTHER" id="PTHR45947">
    <property type="entry name" value="SULFOQUINOVOSYL TRANSFERASE SQD2"/>
    <property type="match status" value="1"/>
</dbReference>
<organism evidence="3 4">
    <name type="scientific">Faecalibacterium prausnitzii</name>
    <dbReference type="NCBI Taxonomy" id="853"/>
    <lineage>
        <taxon>Bacteria</taxon>
        <taxon>Bacillati</taxon>
        <taxon>Bacillota</taxon>
        <taxon>Clostridia</taxon>
        <taxon>Eubacteriales</taxon>
        <taxon>Oscillospiraceae</taxon>
        <taxon>Faecalibacterium</taxon>
    </lineage>
</organism>
<dbReference type="EMBL" id="NOUW01000007">
    <property type="protein sequence ID" value="PDX90429.1"/>
    <property type="molecule type" value="Genomic_DNA"/>
</dbReference>
<dbReference type="AlphaFoldDB" id="A0A2A7BGF6"/>
<dbReference type="GO" id="GO:0016757">
    <property type="term" value="F:glycosyltransferase activity"/>
    <property type="evidence" value="ECO:0007669"/>
    <property type="project" value="InterPro"/>
</dbReference>
<dbReference type="InterPro" id="IPR028098">
    <property type="entry name" value="Glyco_trans_4-like_N"/>
</dbReference>
<dbReference type="InterPro" id="IPR050194">
    <property type="entry name" value="Glycosyltransferase_grp1"/>
</dbReference>
<dbReference type="Gene3D" id="3.40.50.2000">
    <property type="entry name" value="Glycogen Phosphorylase B"/>
    <property type="match status" value="2"/>
</dbReference>
<evidence type="ECO:0000313" key="4">
    <source>
        <dbReference type="Proteomes" id="UP000220438"/>
    </source>
</evidence>
<dbReference type="SUPFAM" id="SSF53756">
    <property type="entry name" value="UDP-Glycosyltransferase/glycogen phosphorylase"/>
    <property type="match status" value="1"/>
</dbReference>
<dbReference type="InterPro" id="IPR001296">
    <property type="entry name" value="Glyco_trans_1"/>
</dbReference>
<proteinExistence type="predicted"/>
<comment type="caution">
    <text evidence="3">The sequence shown here is derived from an EMBL/GenBank/DDBJ whole genome shotgun (WGS) entry which is preliminary data.</text>
</comment>
<dbReference type="PANTHER" id="PTHR45947:SF3">
    <property type="entry name" value="SULFOQUINOVOSYL TRANSFERASE SQD2"/>
    <property type="match status" value="1"/>
</dbReference>